<dbReference type="InterPro" id="IPR016035">
    <property type="entry name" value="Acyl_Trfase/lysoPLipase"/>
</dbReference>
<dbReference type="Pfam" id="PF13374">
    <property type="entry name" value="TPR_10"/>
    <property type="match status" value="1"/>
</dbReference>
<dbReference type="GO" id="GO:0000329">
    <property type="term" value="C:fungal-type vacuole membrane"/>
    <property type="evidence" value="ECO:0007669"/>
    <property type="project" value="TreeGrafter"/>
</dbReference>
<dbReference type="Pfam" id="PF00931">
    <property type="entry name" value="NB-ARC"/>
    <property type="match status" value="1"/>
</dbReference>
<evidence type="ECO:0000256" key="1">
    <source>
        <dbReference type="ARBA" id="ARBA00004141"/>
    </source>
</evidence>
<dbReference type="InterPro" id="IPR027417">
    <property type="entry name" value="P-loop_NTPase"/>
</dbReference>
<organism evidence="12 13">
    <name type="scientific">Aspergillus transmontanensis</name>
    <dbReference type="NCBI Taxonomy" id="1034304"/>
    <lineage>
        <taxon>Eukaryota</taxon>
        <taxon>Fungi</taxon>
        <taxon>Dikarya</taxon>
        <taxon>Ascomycota</taxon>
        <taxon>Pezizomycotina</taxon>
        <taxon>Eurotiomycetes</taxon>
        <taxon>Eurotiomycetidae</taxon>
        <taxon>Eurotiales</taxon>
        <taxon>Aspergillaceae</taxon>
        <taxon>Aspergillus</taxon>
        <taxon>Aspergillus subgen. Circumdati</taxon>
    </lineage>
</organism>
<evidence type="ECO:0000313" key="13">
    <source>
        <dbReference type="Proteomes" id="UP000325433"/>
    </source>
</evidence>
<dbReference type="PROSITE" id="PS51635">
    <property type="entry name" value="PNPLA"/>
    <property type="match status" value="1"/>
</dbReference>
<dbReference type="Pfam" id="PF13424">
    <property type="entry name" value="TPR_12"/>
    <property type="match status" value="2"/>
</dbReference>
<keyword evidence="5 9" id="KW-1133">Transmembrane helix</keyword>
<feature type="transmembrane region" description="Helical" evidence="9">
    <location>
        <begin position="1291"/>
        <end position="1310"/>
    </location>
</feature>
<dbReference type="CDD" id="cd17502">
    <property type="entry name" value="MFS_Azr1_MDR_like"/>
    <property type="match status" value="1"/>
</dbReference>
<dbReference type="InterPro" id="IPR036259">
    <property type="entry name" value="MFS_trans_sf"/>
</dbReference>
<dbReference type="GO" id="GO:0016787">
    <property type="term" value="F:hydrolase activity"/>
    <property type="evidence" value="ECO:0007669"/>
    <property type="project" value="UniProtKB-UniRule"/>
</dbReference>
<feature type="short sequence motif" description="GXSXG" evidence="8">
    <location>
        <begin position="65"/>
        <end position="69"/>
    </location>
</feature>
<feature type="transmembrane region" description="Helical" evidence="9">
    <location>
        <begin position="1194"/>
        <end position="1214"/>
    </location>
</feature>
<dbReference type="GO" id="GO:0043531">
    <property type="term" value="F:ADP binding"/>
    <property type="evidence" value="ECO:0007669"/>
    <property type="project" value="InterPro"/>
</dbReference>
<proteinExistence type="inferred from homology"/>
<keyword evidence="13" id="KW-1185">Reference proteome</keyword>
<dbReference type="PANTHER" id="PTHR23501">
    <property type="entry name" value="MAJOR FACILITATOR SUPERFAMILY"/>
    <property type="match status" value="1"/>
</dbReference>
<dbReference type="SUPFAM" id="SSF52540">
    <property type="entry name" value="P-loop containing nucleoside triphosphate hydrolases"/>
    <property type="match status" value="1"/>
</dbReference>
<reference evidence="13" key="1">
    <citation type="submission" date="2019-04" db="EMBL/GenBank/DDBJ databases">
        <title>Friends and foes A comparative genomics studyof 23 Aspergillus species from section Flavi.</title>
        <authorList>
            <consortium name="DOE Joint Genome Institute"/>
            <person name="Kjaerbolling I."/>
            <person name="Vesth T."/>
            <person name="Frisvad J.C."/>
            <person name="Nybo J.L."/>
            <person name="Theobald S."/>
            <person name="Kildgaard S."/>
            <person name="Isbrandt T."/>
            <person name="Kuo A."/>
            <person name="Sato A."/>
            <person name="Lyhne E.K."/>
            <person name="Kogle M.E."/>
            <person name="Wiebenga A."/>
            <person name="Kun R.S."/>
            <person name="Lubbers R.J."/>
            <person name="Makela M.R."/>
            <person name="Barry K."/>
            <person name="Chovatia M."/>
            <person name="Clum A."/>
            <person name="Daum C."/>
            <person name="Haridas S."/>
            <person name="He G."/>
            <person name="LaButti K."/>
            <person name="Lipzen A."/>
            <person name="Mondo S."/>
            <person name="Riley R."/>
            <person name="Salamov A."/>
            <person name="Simmons B.A."/>
            <person name="Magnuson J.K."/>
            <person name="Henrissat B."/>
            <person name="Mortensen U.H."/>
            <person name="Larsen T.O."/>
            <person name="Devries R.P."/>
            <person name="Grigoriev I.V."/>
            <person name="Machida M."/>
            <person name="Baker S.E."/>
            <person name="Andersen M.R."/>
        </authorList>
    </citation>
    <scope>NUCLEOTIDE SEQUENCE [LARGE SCALE GENOMIC DNA]</scope>
    <source>
        <strain evidence="13">CBS 130015</strain>
    </source>
</reference>
<dbReference type="Gene3D" id="1.25.40.10">
    <property type="entry name" value="Tetratricopeptide repeat domain"/>
    <property type="match status" value="2"/>
</dbReference>
<dbReference type="CDD" id="cd07216">
    <property type="entry name" value="Pat17_PNPLA8_PNPLA9_like3"/>
    <property type="match status" value="1"/>
</dbReference>
<dbReference type="InterPro" id="IPR002182">
    <property type="entry name" value="NB-ARC"/>
</dbReference>
<evidence type="ECO:0000259" key="11">
    <source>
        <dbReference type="PROSITE" id="PS51635"/>
    </source>
</evidence>
<feature type="transmembrane region" description="Helical" evidence="9">
    <location>
        <begin position="1400"/>
        <end position="1418"/>
    </location>
</feature>
<accession>A0A5N6VTI5</accession>
<dbReference type="GO" id="GO:0015174">
    <property type="term" value="F:basic amino acid transmembrane transporter activity"/>
    <property type="evidence" value="ECO:0007669"/>
    <property type="project" value="TreeGrafter"/>
</dbReference>
<feature type="domain" description="Major facilitator superfamily (MFS) profile" evidence="10">
    <location>
        <begin position="1065"/>
        <end position="1558"/>
    </location>
</feature>
<dbReference type="SUPFAM" id="SSF52151">
    <property type="entry name" value="FabD/lysophospholipase-like"/>
    <property type="match status" value="1"/>
</dbReference>
<dbReference type="EMBL" id="ML738339">
    <property type="protein sequence ID" value="KAE8311785.1"/>
    <property type="molecule type" value="Genomic_DNA"/>
</dbReference>
<sequence length="1564" mass="171839">MEQTVITGKPNALDTTGLCLLSLDGGGVRGLSSLYILKRLMTQLSRERPELGQVKPCEIFDLIGGTSTGGLIAIMLGRLEMSVDECIDRYIKLISTVFEKKSRWPVNLSGNIRSRFDATKIESAIKDVVTSHGAEETDLFNDGCERGCRVFVCTTSHETKDIVRLRDYTVPSKDNISATICQAALATSAATTFFDPVYIGKRKFVDGALGSNNPVDEVEGEAADIWCPGTGDLKPLVKCFVSIGTGDPGIAAIEDKALKFLSETLVNIATETGRTEKKFIARWAKHYDEKRYFRFNVEQGLQGVGLEEYREQGKIEAATHRYLDHQAQEFRVRDCVQNLKLKRGSAMSNISRILSGNIPHSPQLHIPSSTKAPWTVPFRRNPLFVSRSAEIAKLDDILSNDSTSSQVAIVGLGGVGKTQIALEYAHILRERHPDCAIFWIPATSVESMLEAYLQIAKELQIPNAGDDTEGIQNIVQHRLSQESSGKWLLVLDNADDISFWAHKTKGTATSSLPNSKHGSILFTTRSHKTAVKLVGRNIVTVKAMNSALAKNLLGNTLIDRSLLADERATTDLLQKLTYLPLAIVQAAAFINKNQMTLSEYTSLHDSTEESTIGILSQNFEDEGRYEDGKNSVAATWLISFEQIQASDTLAAEYLSLMACVDSKSIPRIFLSLTQSAEKSADAIGTLKAFAFIANHENNQLLDLHRLVHLAMRNWLRMQGTLAEWTSRALSHLQSLFPSAYEENQPLWRPLLPHARYVLESLAWNPPTIEASYLLYAFGYCALRDGRYAEAERAFTTAAGFNTTTLGIEHPMTLESEASLAQTYVKHGQWRKAENLIIHVLPSLRKVFGDEHLMTLRGMGTLVCAYCFQQRWEEAEVLELQALEVYERVLGAEHQETLTCKRMLAWIYCGTGKRIHSKKLNMQILKGQRKALGMEHPLTLNTTRNLVNDYISLGFLRKAEMLQTQATETSKRVLGAEHPDTLDAIGILASIYSVTGRLEEAEKLEIQVLKSSREVIAAMHSTARQYDSLDGTSRAEPDIEPAIPHEEQPLLPAEEIWKPPQGFLWIQIAIMSNVFLSGFDGTITASTYAVISSEFNAANTASWLTTSYLITSTAFQPLYGRFSDIFGRRISFFTATITFMIGCIGCGIAKDIIFLNLMRALTGIGGGGLMTMATIVNSDLIPFRRRGMYQALQNVMHGFGSICGASFGGSIVDSIGWRWCFLMQAPVGLFALITGHLVIHLPKKTDLIEPGQGLRAIWQRIDLSGACVLILGLSSQLVGLSLGGNDLPWSNVWVISSLVSSVILLGAFVVIETKTSAIPLIPPRMLRGLLPIATQVSNICVGMAAYAFLFTLPLLFQVILLDSAAKAGARLAIPSLATPVGGVISGIVMSRWGKLAQLVRVGALLMCIGNLLVMSLQFNDAGWKYFTYVIPASLGQGIVYPGILFTFLAAFDHSDHAVSASTVYLVRSLGTVWGVAITSTIVQNTLRSGLAEALSGVPDKWKIIDDIRHSVSAIHDLPPDVQMAARLVYYRGIRLSFMASACFGFVATIAALFTKGKGLHRANNA</sequence>
<dbReference type="SUPFAM" id="SSF48452">
    <property type="entry name" value="TPR-like"/>
    <property type="match status" value="2"/>
</dbReference>
<gene>
    <name evidence="12" type="ORF">BDV41DRAFT_578261</name>
</gene>
<evidence type="ECO:0000313" key="12">
    <source>
        <dbReference type="EMBL" id="KAE8311785.1"/>
    </source>
</evidence>
<feature type="transmembrane region" description="Helical" evidence="9">
    <location>
        <begin position="1424"/>
        <end position="1450"/>
    </location>
</feature>
<dbReference type="Proteomes" id="UP000325433">
    <property type="component" value="Unassembled WGS sequence"/>
</dbReference>
<evidence type="ECO:0000256" key="4">
    <source>
        <dbReference type="ARBA" id="ARBA00022692"/>
    </source>
</evidence>
<feature type="transmembrane region" description="Helical" evidence="9">
    <location>
        <begin position="1331"/>
        <end position="1358"/>
    </location>
</feature>
<evidence type="ECO:0000256" key="7">
    <source>
        <dbReference type="ARBA" id="ARBA00023136"/>
    </source>
</evidence>
<keyword evidence="7 9" id="KW-0472">Membrane</keyword>
<dbReference type="Gene3D" id="1.20.1250.20">
    <property type="entry name" value="MFS general substrate transporter like domains"/>
    <property type="match status" value="1"/>
</dbReference>
<dbReference type="InterPro" id="IPR020846">
    <property type="entry name" value="MFS_dom"/>
</dbReference>
<dbReference type="Pfam" id="PF07690">
    <property type="entry name" value="MFS_1"/>
    <property type="match status" value="1"/>
</dbReference>
<dbReference type="PROSITE" id="PS50850">
    <property type="entry name" value="MFS"/>
    <property type="match status" value="1"/>
</dbReference>
<dbReference type="Gene3D" id="1.20.1720.10">
    <property type="entry name" value="Multidrug resistance protein D"/>
    <property type="match status" value="1"/>
</dbReference>
<feature type="domain" description="PNPLA" evidence="11">
    <location>
        <begin position="21"/>
        <end position="219"/>
    </location>
</feature>
<dbReference type="InterPro" id="IPR011701">
    <property type="entry name" value="MFS"/>
</dbReference>
<comment type="subcellular location">
    <subcellularLocation>
        <location evidence="1">Membrane</location>
        <topology evidence="1">Multi-pass membrane protein</topology>
    </subcellularLocation>
</comment>
<feature type="transmembrane region" description="Helical" evidence="9">
    <location>
        <begin position="1159"/>
        <end position="1182"/>
    </location>
</feature>
<dbReference type="InterPro" id="IPR011990">
    <property type="entry name" value="TPR-like_helical_dom_sf"/>
</dbReference>
<dbReference type="PANTHER" id="PTHR23501:SF81">
    <property type="entry name" value="VACUOLAR BASIC AMINO ACID TRANSPORTER 2"/>
    <property type="match status" value="1"/>
</dbReference>
<dbReference type="Gene3D" id="3.40.1090.10">
    <property type="entry name" value="Cytosolic phospholipase A2 catalytic domain"/>
    <property type="match status" value="1"/>
</dbReference>
<keyword evidence="8" id="KW-0442">Lipid degradation</keyword>
<evidence type="ECO:0000256" key="8">
    <source>
        <dbReference type="PROSITE-ProRule" id="PRU01161"/>
    </source>
</evidence>
<keyword evidence="6 8" id="KW-0443">Lipid metabolism</keyword>
<keyword evidence="8" id="KW-0378">Hydrolase</keyword>
<dbReference type="SUPFAM" id="SSF103473">
    <property type="entry name" value="MFS general substrate transporter"/>
    <property type="match status" value="1"/>
</dbReference>
<dbReference type="GO" id="GO:0046486">
    <property type="term" value="P:glycerolipid metabolic process"/>
    <property type="evidence" value="ECO:0007669"/>
    <property type="project" value="UniProtKB-ARBA"/>
</dbReference>
<dbReference type="Pfam" id="PF01734">
    <property type="entry name" value="Patatin"/>
    <property type="match status" value="1"/>
</dbReference>
<evidence type="ECO:0000256" key="3">
    <source>
        <dbReference type="ARBA" id="ARBA00022448"/>
    </source>
</evidence>
<feature type="transmembrane region" description="Helical" evidence="9">
    <location>
        <begin position="1220"/>
        <end position="1240"/>
    </location>
</feature>
<dbReference type="FunFam" id="1.20.1250.20:FF:000670">
    <property type="entry name" value="MFS general substrate transporter"/>
    <property type="match status" value="1"/>
</dbReference>
<feature type="active site" description="Nucleophile" evidence="8">
    <location>
        <position position="67"/>
    </location>
</feature>
<evidence type="ECO:0000256" key="5">
    <source>
        <dbReference type="ARBA" id="ARBA00022989"/>
    </source>
</evidence>
<keyword evidence="3" id="KW-0813">Transport</keyword>
<feature type="transmembrane region" description="Helical" evidence="9">
    <location>
        <begin position="1532"/>
        <end position="1552"/>
    </location>
</feature>
<keyword evidence="4 9" id="KW-0812">Transmembrane</keyword>
<dbReference type="Gene3D" id="3.40.50.300">
    <property type="entry name" value="P-loop containing nucleotide triphosphate hydrolases"/>
    <property type="match status" value="1"/>
</dbReference>
<feature type="transmembrane region" description="Helical" evidence="9">
    <location>
        <begin position="1370"/>
        <end position="1388"/>
    </location>
</feature>
<comment type="similarity">
    <text evidence="2">Belongs to the major facilitator superfamily.</text>
</comment>
<name>A0A5N6VTI5_9EURO</name>
<protein>
    <recommendedName>
        <fullName evidence="14">Major facilitator superfamily domain-containing protein</fullName>
    </recommendedName>
</protein>
<feature type="short sequence motif" description="GXGXXG" evidence="8">
    <location>
        <begin position="25"/>
        <end position="30"/>
    </location>
</feature>
<feature type="active site" description="Proton acceptor" evidence="8">
    <location>
        <position position="206"/>
    </location>
</feature>
<dbReference type="FunFam" id="1.20.1720.10:FF:000022">
    <property type="entry name" value="MFS drug transporter, putative"/>
    <property type="match status" value="1"/>
</dbReference>
<dbReference type="InterPro" id="IPR002641">
    <property type="entry name" value="PNPLA_dom"/>
</dbReference>
<evidence type="ECO:0008006" key="14">
    <source>
        <dbReference type="Google" id="ProtNLM"/>
    </source>
</evidence>
<dbReference type="GO" id="GO:0016042">
    <property type="term" value="P:lipid catabolic process"/>
    <property type="evidence" value="ECO:0007669"/>
    <property type="project" value="UniProtKB-UniRule"/>
</dbReference>
<evidence type="ECO:0000259" key="10">
    <source>
        <dbReference type="PROSITE" id="PS50850"/>
    </source>
</evidence>
<feature type="transmembrane region" description="Helical" evidence="9">
    <location>
        <begin position="1131"/>
        <end position="1153"/>
    </location>
</feature>
<evidence type="ECO:0000256" key="2">
    <source>
        <dbReference type="ARBA" id="ARBA00008335"/>
    </source>
</evidence>
<feature type="short sequence motif" description="DGA/G" evidence="8">
    <location>
        <begin position="206"/>
        <end position="208"/>
    </location>
</feature>
<feature type="transmembrane region" description="Helical" evidence="9">
    <location>
        <begin position="1462"/>
        <end position="1481"/>
    </location>
</feature>
<evidence type="ECO:0000256" key="9">
    <source>
        <dbReference type="SAM" id="Phobius"/>
    </source>
</evidence>
<evidence type="ECO:0000256" key="6">
    <source>
        <dbReference type="ARBA" id="ARBA00023098"/>
    </source>
</evidence>